<evidence type="ECO:0000313" key="1">
    <source>
        <dbReference type="EMBL" id="QVM83928.1"/>
    </source>
</evidence>
<dbReference type="PANTHER" id="PTHR33428">
    <property type="entry name" value="CHLOROPHYLLASE-2, CHLOROPLASTIC"/>
    <property type="match status" value="1"/>
</dbReference>
<evidence type="ECO:0008006" key="3">
    <source>
        <dbReference type="Google" id="ProtNLM"/>
    </source>
</evidence>
<organism evidence="1 2">
    <name type="scientific">Novosphingobium decolorationis</name>
    <dbReference type="NCBI Taxonomy" id="2698673"/>
    <lineage>
        <taxon>Bacteria</taxon>
        <taxon>Pseudomonadati</taxon>
        <taxon>Pseudomonadota</taxon>
        <taxon>Alphaproteobacteria</taxon>
        <taxon>Sphingomonadales</taxon>
        <taxon>Sphingomonadaceae</taxon>
        <taxon>Novosphingobium</taxon>
    </lineage>
</organism>
<name>A0ABX8E487_9SPHN</name>
<accession>A0ABX8E487</accession>
<reference evidence="1 2" key="1">
    <citation type="journal article" date="2021" name="Int. J. Syst. Evol. Microbiol.">
        <title>Novosphingobium decolorationis sp. nov., an aniline blue-decolourizing bacterium isolated from East Pacific sediment.</title>
        <authorList>
            <person name="Chen X."/>
            <person name="Dong B."/>
            <person name="Chen T."/>
            <person name="Ren N."/>
            <person name="Wang J."/>
            <person name="Xu Y."/>
            <person name="Yang J."/>
            <person name="Zhu S."/>
            <person name="Chen J."/>
        </authorList>
    </citation>
    <scope>NUCLEOTIDE SEQUENCE [LARGE SCALE GENOMIC DNA]</scope>
    <source>
        <strain evidence="1 2">502str22</strain>
    </source>
</reference>
<dbReference type="SUPFAM" id="SSF53474">
    <property type="entry name" value="alpha/beta-Hydrolases"/>
    <property type="match status" value="1"/>
</dbReference>
<proteinExistence type="predicted"/>
<sequence length="288" mass="30390">MRESAAEQSVPGVRRQTVTLATEDARKLAVTVYAPEAACEACALVIFSHGNFATPERYDRVLRAWAAQGFVVAAPLHTDSEEYPAPDKYPDSRATRLTDWRAVDTAFTSRLPQELDLGATTLSGKVIAAGHSYGALIALVAGGATLADPAWTLGTARAPEAVIALSPPGEMKGLATREGLGALARPALVVTGTSDVLPGFIDDWHQHLDAYEAAPEGLGYALVFAGMNHYFNGAFGRPSEDGARESADALARMTRETGDFMRGALGGTLPGARAWAQRSDAVAEARAH</sequence>
<gene>
    <name evidence="1" type="ORF">HT578_09685</name>
</gene>
<dbReference type="Gene3D" id="3.40.50.1820">
    <property type="entry name" value="alpha/beta hydrolase"/>
    <property type="match status" value="1"/>
</dbReference>
<dbReference type="Proteomes" id="UP000677126">
    <property type="component" value="Chromosome"/>
</dbReference>
<dbReference type="RefSeq" id="WP_213503800.1">
    <property type="nucleotide sequence ID" value="NZ_CP054856.1"/>
</dbReference>
<protein>
    <recommendedName>
        <fullName evidence="3">Alpha/beta hydrolase</fullName>
    </recommendedName>
</protein>
<dbReference type="PANTHER" id="PTHR33428:SF14">
    <property type="entry name" value="CARBOXYLESTERASE TYPE B DOMAIN-CONTAINING PROTEIN"/>
    <property type="match status" value="1"/>
</dbReference>
<dbReference type="InterPro" id="IPR029058">
    <property type="entry name" value="AB_hydrolase_fold"/>
</dbReference>
<evidence type="ECO:0000313" key="2">
    <source>
        <dbReference type="Proteomes" id="UP000677126"/>
    </source>
</evidence>
<keyword evidence="2" id="KW-1185">Reference proteome</keyword>
<dbReference type="EMBL" id="CP054856">
    <property type="protein sequence ID" value="QVM83928.1"/>
    <property type="molecule type" value="Genomic_DNA"/>
</dbReference>